<dbReference type="Gene3D" id="3.30.428.10">
    <property type="entry name" value="HIT-like"/>
    <property type="match status" value="1"/>
</dbReference>
<dbReference type="PANTHER" id="PTHR46648">
    <property type="entry name" value="HIT FAMILY PROTEIN 1"/>
    <property type="match status" value="1"/>
</dbReference>
<sequence length="138" mass="14852">MADCLFCSIIAGSTPAHIVLDTPEVVGFLDVRPVFKGHTLLVPREHIPTLVELPDELSVPLFGAARSVAAAVRTAYSAQGSFVAVNNVVSQSVPHLHVHVVPRTKGDGLRGFFWPRTKYADDAEAAQYATTLRDTLSS</sequence>
<keyword evidence="4" id="KW-1185">Reference proteome</keyword>
<proteinExistence type="predicted"/>
<dbReference type="InterPro" id="IPR011146">
    <property type="entry name" value="HIT-like"/>
</dbReference>
<reference evidence="3 4" key="1">
    <citation type="journal article" date="2019" name="Int. J. Syst. Evol. Microbiol.">
        <title>The Global Catalogue of Microorganisms (GCM) 10K type strain sequencing project: providing services to taxonomists for standard genome sequencing and annotation.</title>
        <authorList>
            <consortium name="The Broad Institute Genomics Platform"/>
            <consortium name="The Broad Institute Genome Sequencing Center for Infectious Disease"/>
            <person name="Wu L."/>
            <person name="Ma J."/>
        </authorList>
    </citation>
    <scope>NUCLEOTIDE SEQUENCE [LARGE SCALE GENOMIC DNA]</scope>
    <source>
        <strain evidence="3 4">JCM 14969</strain>
    </source>
</reference>
<dbReference type="RefSeq" id="WP_344212454.1">
    <property type="nucleotide sequence ID" value="NZ_BAAAOS010000018.1"/>
</dbReference>
<protein>
    <submittedName>
        <fullName evidence="3">HIT family protein</fullName>
    </submittedName>
</protein>
<feature type="short sequence motif" description="Histidine triad motif" evidence="1">
    <location>
        <begin position="95"/>
        <end position="99"/>
    </location>
</feature>
<dbReference type="SUPFAM" id="SSF54197">
    <property type="entry name" value="HIT-like"/>
    <property type="match status" value="1"/>
</dbReference>
<accession>A0ABN2CZT8</accession>
<name>A0ABN2CZT8_9ACTN</name>
<evidence type="ECO:0000313" key="3">
    <source>
        <dbReference type="EMBL" id="GAA1567637.1"/>
    </source>
</evidence>
<dbReference type="EMBL" id="BAAAOS010000018">
    <property type="protein sequence ID" value="GAA1567637.1"/>
    <property type="molecule type" value="Genomic_DNA"/>
</dbReference>
<dbReference type="Pfam" id="PF01230">
    <property type="entry name" value="HIT"/>
    <property type="match status" value="1"/>
</dbReference>
<evidence type="ECO:0000256" key="1">
    <source>
        <dbReference type="PROSITE-ProRule" id="PRU00464"/>
    </source>
</evidence>
<dbReference type="PANTHER" id="PTHR46648:SF1">
    <property type="entry name" value="ADENOSINE 5'-MONOPHOSPHORAMIDASE HNT1"/>
    <property type="match status" value="1"/>
</dbReference>
<dbReference type="PROSITE" id="PS51084">
    <property type="entry name" value="HIT_2"/>
    <property type="match status" value="1"/>
</dbReference>
<comment type="caution">
    <text evidence="3">The sequence shown here is derived from an EMBL/GenBank/DDBJ whole genome shotgun (WGS) entry which is preliminary data.</text>
</comment>
<evidence type="ECO:0000313" key="4">
    <source>
        <dbReference type="Proteomes" id="UP001500393"/>
    </source>
</evidence>
<dbReference type="PRINTS" id="PR00332">
    <property type="entry name" value="HISTRIAD"/>
</dbReference>
<gene>
    <name evidence="3" type="ORF">GCM10009789_21350</name>
</gene>
<dbReference type="Proteomes" id="UP001500393">
    <property type="component" value="Unassembled WGS sequence"/>
</dbReference>
<dbReference type="InterPro" id="IPR001310">
    <property type="entry name" value="Histidine_triad_HIT"/>
</dbReference>
<evidence type="ECO:0000259" key="2">
    <source>
        <dbReference type="PROSITE" id="PS51084"/>
    </source>
</evidence>
<organism evidence="3 4">
    <name type="scientific">Kribbella sancticallisti</name>
    <dbReference type="NCBI Taxonomy" id="460087"/>
    <lineage>
        <taxon>Bacteria</taxon>
        <taxon>Bacillati</taxon>
        <taxon>Actinomycetota</taxon>
        <taxon>Actinomycetes</taxon>
        <taxon>Propionibacteriales</taxon>
        <taxon>Kribbellaceae</taxon>
        <taxon>Kribbella</taxon>
    </lineage>
</organism>
<feature type="domain" description="HIT" evidence="2">
    <location>
        <begin position="5"/>
        <end position="110"/>
    </location>
</feature>
<dbReference type="InterPro" id="IPR036265">
    <property type="entry name" value="HIT-like_sf"/>
</dbReference>